<name>A0A7J3SMK5_9CREN</name>
<dbReference type="SMART" id="SM00966">
    <property type="entry name" value="SpoVT_AbrB"/>
    <property type="match status" value="1"/>
</dbReference>
<evidence type="ECO:0000313" key="2">
    <source>
        <dbReference type="EMBL" id="HGZ60408.1"/>
    </source>
</evidence>
<dbReference type="InterPro" id="IPR007159">
    <property type="entry name" value="SpoVT-AbrB_dom"/>
</dbReference>
<dbReference type="EMBL" id="DTLS01000123">
    <property type="protein sequence ID" value="HGZ60408.1"/>
    <property type="molecule type" value="Genomic_DNA"/>
</dbReference>
<dbReference type="GO" id="GO:0003677">
    <property type="term" value="F:DNA binding"/>
    <property type="evidence" value="ECO:0007669"/>
    <property type="project" value="InterPro"/>
</dbReference>
<sequence>MYRRKVQVVGGSTYIVSIPKQWADEMGIKEGNEVTVEKLADGSLRISPLVGKRTEPPVAKLFISCIESDDVIARAILAYYLTGSREIKLSFKDIECKERVLSVLNFLKGKVLGLEVIEETSDEVILGVILDNRFYDLKSAQQKMIKTISSMVEDTVKAIQSKDIGIMGDIYKRDDLLDRLYLYSLRYITASASTLEARESVPPNMLPHYALITKSLERVGDHISLIARNLMESLKSSEVGESQLSMLQSYLKQEKELLDIIEELLESFSYSKLVLATEKAFFLIKKEGELRKSIDRPTIYYSYVVESCRRIVAYSIDVLESLLDIAALSGGEIGIANFDKK</sequence>
<proteinExistence type="predicted"/>
<reference evidence="2" key="1">
    <citation type="journal article" date="2020" name="mSystems">
        <title>Genome- and Community-Level Interaction Insights into Carbon Utilization and Element Cycling Functions of Hydrothermarchaeota in Hydrothermal Sediment.</title>
        <authorList>
            <person name="Zhou Z."/>
            <person name="Liu Y."/>
            <person name="Xu W."/>
            <person name="Pan J."/>
            <person name="Luo Z.H."/>
            <person name="Li M."/>
        </authorList>
    </citation>
    <scope>NUCLEOTIDE SEQUENCE [LARGE SCALE GENOMIC DNA]</scope>
    <source>
        <strain evidence="2">SpSt-885</strain>
    </source>
</reference>
<dbReference type="AlphaFoldDB" id="A0A7J3SMK5"/>
<comment type="caution">
    <text evidence="2">The sequence shown here is derived from an EMBL/GenBank/DDBJ whole genome shotgun (WGS) entry which is preliminary data.</text>
</comment>
<dbReference type="Pfam" id="PF01895">
    <property type="entry name" value="PhoU"/>
    <property type="match status" value="1"/>
</dbReference>
<dbReference type="Gene3D" id="1.20.58.220">
    <property type="entry name" value="Phosphate transport system protein phou homolog 2, domain 2"/>
    <property type="match status" value="1"/>
</dbReference>
<dbReference type="Gene3D" id="2.10.260.10">
    <property type="match status" value="1"/>
</dbReference>
<feature type="domain" description="SpoVT-AbrB" evidence="1">
    <location>
        <begin position="8"/>
        <end position="54"/>
    </location>
</feature>
<protein>
    <submittedName>
        <fullName evidence="2">Phosphate uptake regulator PhoU</fullName>
    </submittedName>
</protein>
<dbReference type="InterPro" id="IPR038078">
    <property type="entry name" value="PhoU-like_sf"/>
</dbReference>
<organism evidence="2">
    <name type="scientific">Fervidicoccus fontis</name>
    <dbReference type="NCBI Taxonomy" id="683846"/>
    <lineage>
        <taxon>Archaea</taxon>
        <taxon>Thermoproteota</taxon>
        <taxon>Thermoprotei</taxon>
        <taxon>Fervidicoccales</taxon>
        <taxon>Fervidicoccaceae</taxon>
        <taxon>Fervidicoccus</taxon>
    </lineage>
</organism>
<accession>A0A7J3SMK5</accession>
<dbReference type="PANTHER" id="PTHR42930">
    <property type="entry name" value="PHOSPHATE-SPECIFIC TRANSPORT SYSTEM ACCESSORY PROTEIN PHOU"/>
    <property type="match status" value="1"/>
</dbReference>
<dbReference type="PANTHER" id="PTHR42930:SF2">
    <property type="entry name" value="PHOU DOMAIN-CONTAINING PROTEIN"/>
    <property type="match status" value="1"/>
</dbReference>
<dbReference type="GO" id="GO:0045936">
    <property type="term" value="P:negative regulation of phosphate metabolic process"/>
    <property type="evidence" value="ECO:0007669"/>
    <property type="project" value="InterPro"/>
</dbReference>
<dbReference type="InterPro" id="IPR028366">
    <property type="entry name" value="PhoU"/>
</dbReference>
<dbReference type="SUPFAM" id="SSF109755">
    <property type="entry name" value="PhoU-like"/>
    <property type="match status" value="1"/>
</dbReference>
<dbReference type="GO" id="GO:0030643">
    <property type="term" value="P:intracellular phosphate ion homeostasis"/>
    <property type="evidence" value="ECO:0007669"/>
    <property type="project" value="InterPro"/>
</dbReference>
<gene>
    <name evidence="2" type="ORF">ENW83_04295</name>
</gene>
<dbReference type="InterPro" id="IPR026022">
    <property type="entry name" value="PhoU_dom"/>
</dbReference>
<dbReference type="Pfam" id="PF04014">
    <property type="entry name" value="MazE_antitoxin"/>
    <property type="match status" value="1"/>
</dbReference>
<evidence type="ECO:0000259" key="1">
    <source>
        <dbReference type="SMART" id="SM00966"/>
    </source>
</evidence>